<reference evidence="8 9" key="1">
    <citation type="submission" date="2019-07" db="EMBL/GenBank/DDBJ databases">
        <title>Draft genome assembly of a fouling barnacle, Amphibalanus amphitrite (Darwin, 1854): The first reference genome for Thecostraca.</title>
        <authorList>
            <person name="Kim W."/>
        </authorList>
    </citation>
    <scope>NUCLEOTIDE SEQUENCE [LARGE SCALE GENOMIC DNA]</scope>
    <source>
        <strain evidence="8">SNU_AA5</strain>
        <tissue evidence="8">Soma without cirri and trophi</tissue>
    </source>
</reference>
<keyword evidence="5" id="KW-0834">Unfolded protein response</keyword>
<accession>A0A6A4WRB8</accession>
<dbReference type="GO" id="GO:0016020">
    <property type="term" value="C:membrane"/>
    <property type="evidence" value="ECO:0007669"/>
    <property type="project" value="UniProtKB-SubCell"/>
</dbReference>
<keyword evidence="9" id="KW-1185">Reference proteome</keyword>
<comment type="subcellular location">
    <subcellularLocation>
        <location evidence="1">Membrane</location>
    </subcellularLocation>
</comment>
<sequence length="386" mass="42485">MLDTPDITVLIKAPNQKHDDHPVQCRGTWTVQQLKGHLAENYPTKPTLREQRLIYSGQLLTDDSRLGDVLRRHDDDSTVHTVHLVCAPPAEPAPSHAGGGLRHRRQQQQQAAPQPQPQQPPQPQVAAAAAPPAGALPHQYDLGQWAQQLHGGHHQLLAMQHMYSQYWAQYAQMMQYGPGSMPLIWPQPTPVPAAGSGHLPAAAAAAHTPPPAAPAPAPAAAQPPPPAPAPAANNNQNVRLNAQGGVMDEEEDAGGQWDWLDWLHGLARLSVLFLAVYFLRLCLPARCSCSASDSWPISPAAPREEQPGGEDRGDAAQPPQREDGQEERREDRREDGELRVSEELRRVMEQMGVQPPQLENRPHPFTLAWTFFKSFFASLIPDRIEQ</sequence>
<dbReference type="PANTHER" id="PTHR12943:SF27">
    <property type="entry name" value="HOMOCYSTEINE-INDUCED ENDOPLASMIC RETICULUM PROTEIN, ISOFORM A"/>
    <property type="match status" value="1"/>
</dbReference>
<dbReference type="AlphaFoldDB" id="A0A6A4WRB8"/>
<feature type="region of interest" description="Disordered" evidence="6">
    <location>
        <begin position="195"/>
        <end position="235"/>
    </location>
</feature>
<dbReference type="Proteomes" id="UP000440578">
    <property type="component" value="Unassembled WGS sequence"/>
</dbReference>
<dbReference type="InterPro" id="IPR039751">
    <property type="entry name" value="HERPUD1/2"/>
</dbReference>
<dbReference type="Gene3D" id="3.10.20.90">
    <property type="entry name" value="Phosphatidylinositol 3-kinase Catalytic Subunit, Chain A, domain 1"/>
    <property type="match status" value="1"/>
</dbReference>
<protein>
    <submittedName>
        <fullName evidence="8">Homocysteine-responsive endoplasmic reticulum-resident ubiquitin-like domain member 2 protein</fullName>
    </submittedName>
</protein>
<evidence type="ECO:0000256" key="3">
    <source>
        <dbReference type="ARBA" id="ARBA00022989"/>
    </source>
</evidence>
<feature type="compositionally biased region" description="Pro residues" evidence="6">
    <location>
        <begin position="114"/>
        <end position="123"/>
    </location>
</feature>
<name>A0A6A4WRB8_AMPAM</name>
<dbReference type="InterPro" id="IPR029071">
    <property type="entry name" value="Ubiquitin-like_domsf"/>
</dbReference>
<organism evidence="8 9">
    <name type="scientific">Amphibalanus amphitrite</name>
    <name type="common">Striped barnacle</name>
    <name type="synonym">Balanus amphitrite</name>
    <dbReference type="NCBI Taxonomy" id="1232801"/>
    <lineage>
        <taxon>Eukaryota</taxon>
        <taxon>Metazoa</taxon>
        <taxon>Ecdysozoa</taxon>
        <taxon>Arthropoda</taxon>
        <taxon>Crustacea</taxon>
        <taxon>Multicrustacea</taxon>
        <taxon>Cirripedia</taxon>
        <taxon>Thoracica</taxon>
        <taxon>Thoracicalcarea</taxon>
        <taxon>Balanomorpha</taxon>
        <taxon>Balanoidea</taxon>
        <taxon>Balanidae</taxon>
        <taxon>Amphibalaninae</taxon>
        <taxon>Amphibalanus</taxon>
    </lineage>
</organism>
<dbReference type="PANTHER" id="PTHR12943">
    <property type="entry name" value="HOMOCYSTEINE-RESPONSIVE ENDOPLASMIC RETICULUM-RESIDENT UNIQUITIN-LIKE DOMAIN HERPUD PROTEIN FAMILY MEMBER"/>
    <property type="match status" value="1"/>
</dbReference>
<feature type="domain" description="Ubiquitin-like" evidence="7">
    <location>
        <begin position="7"/>
        <end position="68"/>
    </location>
</feature>
<evidence type="ECO:0000256" key="6">
    <source>
        <dbReference type="SAM" id="MobiDB-lite"/>
    </source>
</evidence>
<evidence type="ECO:0000256" key="5">
    <source>
        <dbReference type="ARBA" id="ARBA00023230"/>
    </source>
</evidence>
<dbReference type="FunFam" id="3.10.20.90:FF:000046">
    <property type="entry name" value="Homocysteine-responsive endoplasmic reticulum-resident ubiquitin-like domain member 2 protein"/>
    <property type="match status" value="1"/>
</dbReference>
<dbReference type="OrthoDB" id="64220at2759"/>
<evidence type="ECO:0000256" key="2">
    <source>
        <dbReference type="ARBA" id="ARBA00022692"/>
    </source>
</evidence>
<keyword evidence="3" id="KW-1133">Transmembrane helix</keyword>
<evidence type="ECO:0000259" key="7">
    <source>
        <dbReference type="PROSITE" id="PS50053"/>
    </source>
</evidence>
<dbReference type="SMART" id="SM00213">
    <property type="entry name" value="UBQ"/>
    <property type="match status" value="1"/>
</dbReference>
<feature type="region of interest" description="Disordered" evidence="6">
    <location>
        <begin position="88"/>
        <end position="136"/>
    </location>
</feature>
<dbReference type="GO" id="GO:0030968">
    <property type="term" value="P:endoplasmic reticulum unfolded protein response"/>
    <property type="evidence" value="ECO:0007669"/>
    <property type="project" value="TreeGrafter"/>
</dbReference>
<feature type="compositionally biased region" description="Low complexity" evidence="6">
    <location>
        <begin position="124"/>
        <end position="133"/>
    </location>
</feature>
<dbReference type="InterPro" id="IPR000626">
    <property type="entry name" value="Ubiquitin-like_dom"/>
</dbReference>
<keyword evidence="4" id="KW-0472">Membrane</keyword>
<dbReference type="EMBL" id="VIIS01000536">
    <property type="protein sequence ID" value="KAF0307859.1"/>
    <property type="molecule type" value="Genomic_DNA"/>
</dbReference>
<keyword evidence="2" id="KW-0812">Transmembrane</keyword>
<dbReference type="Pfam" id="PF00240">
    <property type="entry name" value="ubiquitin"/>
    <property type="match status" value="1"/>
</dbReference>
<dbReference type="SUPFAM" id="SSF54236">
    <property type="entry name" value="Ubiquitin-like"/>
    <property type="match status" value="1"/>
</dbReference>
<feature type="region of interest" description="Disordered" evidence="6">
    <location>
        <begin position="290"/>
        <end position="341"/>
    </location>
</feature>
<evidence type="ECO:0000313" key="8">
    <source>
        <dbReference type="EMBL" id="KAF0307859.1"/>
    </source>
</evidence>
<evidence type="ECO:0000256" key="4">
    <source>
        <dbReference type="ARBA" id="ARBA00023136"/>
    </source>
</evidence>
<comment type="caution">
    <text evidence="8">The sequence shown here is derived from an EMBL/GenBank/DDBJ whole genome shotgun (WGS) entry which is preliminary data.</text>
</comment>
<feature type="compositionally biased region" description="Pro residues" evidence="6">
    <location>
        <begin position="208"/>
        <end position="229"/>
    </location>
</feature>
<evidence type="ECO:0000313" key="9">
    <source>
        <dbReference type="Proteomes" id="UP000440578"/>
    </source>
</evidence>
<dbReference type="CDD" id="cd01790">
    <property type="entry name" value="Ubl_HERP"/>
    <property type="match status" value="1"/>
</dbReference>
<proteinExistence type="predicted"/>
<dbReference type="PROSITE" id="PS50053">
    <property type="entry name" value="UBIQUITIN_2"/>
    <property type="match status" value="1"/>
</dbReference>
<feature type="compositionally biased region" description="Basic and acidic residues" evidence="6">
    <location>
        <begin position="302"/>
        <end position="341"/>
    </location>
</feature>
<evidence type="ECO:0000256" key="1">
    <source>
        <dbReference type="ARBA" id="ARBA00004370"/>
    </source>
</evidence>
<gene>
    <name evidence="8" type="primary">HERPUD2</name>
    <name evidence="8" type="ORF">FJT64_002202</name>
</gene>